<organism evidence="2 3">
    <name type="scientific">Trapa natans</name>
    <name type="common">Water chestnut</name>
    <dbReference type="NCBI Taxonomy" id="22666"/>
    <lineage>
        <taxon>Eukaryota</taxon>
        <taxon>Viridiplantae</taxon>
        <taxon>Streptophyta</taxon>
        <taxon>Embryophyta</taxon>
        <taxon>Tracheophyta</taxon>
        <taxon>Spermatophyta</taxon>
        <taxon>Magnoliopsida</taxon>
        <taxon>eudicotyledons</taxon>
        <taxon>Gunneridae</taxon>
        <taxon>Pentapetalae</taxon>
        <taxon>rosids</taxon>
        <taxon>malvids</taxon>
        <taxon>Myrtales</taxon>
        <taxon>Lythraceae</taxon>
        <taxon>Trapa</taxon>
    </lineage>
</organism>
<accession>A0AAN7LYU8</accession>
<proteinExistence type="predicted"/>
<dbReference type="Proteomes" id="UP001346149">
    <property type="component" value="Unassembled WGS sequence"/>
</dbReference>
<evidence type="ECO:0000313" key="3">
    <source>
        <dbReference type="Proteomes" id="UP001346149"/>
    </source>
</evidence>
<sequence>MVVLFLRSAVLLLWGCMLRETLEKLRIVFMNCALYKSLRWTRETGKMVISQAHKIRQGEKAPSIVDFRATYHKRTMLSRLIGGSNNNIACYMLERVSVAYILVHILQHESSATHALSLTFSV</sequence>
<name>A0AAN7LYU8_TRANT</name>
<evidence type="ECO:0000256" key="1">
    <source>
        <dbReference type="SAM" id="SignalP"/>
    </source>
</evidence>
<dbReference type="EMBL" id="JAXQNO010000007">
    <property type="protein sequence ID" value="KAK4793799.1"/>
    <property type="molecule type" value="Genomic_DNA"/>
</dbReference>
<evidence type="ECO:0008006" key="4">
    <source>
        <dbReference type="Google" id="ProtNLM"/>
    </source>
</evidence>
<dbReference type="AlphaFoldDB" id="A0AAN7LYU8"/>
<feature type="signal peptide" evidence="1">
    <location>
        <begin position="1"/>
        <end position="19"/>
    </location>
</feature>
<evidence type="ECO:0000313" key="2">
    <source>
        <dbReference type="EMBL" id="KAK4793799.1"/>
    </source>
</evidence>
<comment type="caution">
    <text evidence="2">The sequence shown here is derived from an EMBL/GenBank/DDBJ whole genome shotgun (WGS) entry which is preliminary data.</text>
</comment>
<reference evidence="2 3" key="1">
    <citation type="journal article" date="2023" name="Hortic Res">
        <title>Pangenome of water caltrop reveals structural variations and asymmetric subgenome divergence after allopolyploidization.</title>
        <authorList>
            <person name="Zhang X."/>
            <person name="Chen Y."/>
            <person name="Wang L."/>
            <person name="Yuan Y."/>
            <person name="Fang M."/>
            <person name="Shi L."/>
            <person name="Lu R."/>
            <person name="Comes H.P."/>
            <person name="Ma Y."/>
            <person name="Chen Y."/>
            <person name="Huang G."/>
            <person name="Zhou Y."/>
            <person name="Zheng Z."/>
            <person name="Qiu Y."/>
        </authorList>
    </citation>
    <scope>NUCLEOTIDE SEQUENCE [LARGE SCALE GENOMIC DNA]</scope>
    <source>
        <strain evidence="2">F231</strain>
    </source>
</reference>
<feature type="chain" id="PRO_5043054538" description="Secreted protein" evidence="1">
    <location>
        <begin position="20"/>
        <end position="122"/>
    </location>
</feature>
<gene>
    <name evidence="2" type="ORF">SAY86_011793</name>
</gene>
<protein>
    <recommendedName>
        <fullName evidence="4">Secreted protein</fullName>
    </recommendedName>
</protein>
<keyword evidence="3" id="KW-1185">Reference proteome</keyword>
<keyword evidence="1" id="KW-0732">Signal</keyword>